<evidence type="ECO:0000313" key="1">
    <source>
        <dbReference type="EMBL" id="RPA28115.1"/>
    </source>
</evidence>
<accession>A0A3N4DQH3</accession>
<comment type="caution">
    <text evidence="1">The sequence shown here is derived from an EMBL/GenBank/DDBJ whole genome shotgun (WGS) entry which is preliminary data.</text>
</comment>
<protein>
    <submittedName>
        <fullName evidence="1">Uncharacterized protein</fullName>
    </submittedName>
</protein>
<reference evidence="2" key="1">
    <citation type="submission" date="2018-11" db="EMBL/GenBank/DDBJ databases">
        <title>Shewanella sp. R106.</title>
        <authorList>
            <person name="Hwang Y.J."/>
            <person name="Hwang C.Y."/>
        </authorList>
    </citation>
    <scope>NUCLEOTIDE SEQUENCE [LARGE SCALE GENOMIC DNA]</scope>
    <source>
        <strain evidence="2">R106</strain>
    </source>
</reference>
<dbReference type="AlphaFoldDB" id="A0A3N4DQH3"/>
<dbReference type="Proteomes" id="UP000278855">
    <property type="component" value="Unassembled WGS sequence"/>
</dbReference>
<proteinExistence type="predicted"/>
<sequence length="116" mass="13112">MAGTLLPQSLFKIWPAATNVVALHPHQTKRKSTAIPSWFFVKELAQPPRNIFPIGLNNSSEKVAMGIDPAFNFICNRLRTYSKMLTLPMGRPFPAKASWPSMASSRHFLQRPQFKC</sequence>
<name>A0A3N4DQH3_9GAMM</name>
<organism evidence="1 2">
    <name type="scientific">Shewanella psychromarinicola</name>
    <dbReference type="NCBI Taxonomy" id="2487742"/>
    <lineage>
        <taxon>Bacteria</taxon>
        <taxon>Pseudomonadati</taxon>
        <taxon>Pseudomonadota</taxon>
        <taxon>Gammaproteobacteria</taxon>
        <taxon>Alteromonadales</taxon>
        <taxon>Shewanellaceae</taxon>
        <taxon>Shewanella</taxon>
    </lineage>
</organism>
<dbReference type="EMBL" id="RKKB01000008">
    <property type="protein sequence ID" value="RPA28115.1"/>
    <property type="molecule type" value="Genomic_DNA"/>
</dbReference>
<evidence type="ECO:0000313" key="2">
    <source>
        <dbReference type="Proteomes" id="UP000278855"/>
    </source>
</evidence>
<gene>
    <name evidence="1" type="ORF">EGC77_15450</name>
</gene>